<keyword evidence="7" id="KW-0808">Transferase</keyword>
<evidence type="ECO:0000256" key="2">
    <source>
        <dbReference type="ARBA" id="ARBA00022963"/>
    </source>
</evidence>
<keyword evidence="1 4" id="KW-0378">Hydrolase</keyword>
<reference evidence="7" key="1">
    <citation type="journal article" date="2023" name="Mol. Phylogenet. Evol.">
        <title>Genome-scale phylogeny and comparative genomics of the fungal order Sordariales.</title>
        <authorList>
            <person name="Hensen N."/>
            <person name="Bonometti L."/>
            <person name="Westerberg I."/>
            <person name="Brannstrom I.O."/>
            <person name="Guillou S."/>
            <person name="Cros-Aarteil S."/>
            <person name="Calhoun S."/>
            <person name="Haridas S."/>
            <person name="Kuo A."/>
            <person name="Mondo S."/>
            <person name="Pangilinan J."/>
            <person name="Riley R."/>
            <person name="LaButti K."/>
            <person name="Andreopoulos B."/>
            <person name="Lipzen A."/>
            <person name="Chen C."/>
            <person name="Yan M."/>
            <person name="Daum C."/>
            <person name="Ng V."/>
            <person name="Clum A."/>
            <person name="Steindorff A."/>
            <person name="Ohm R.A."/>
            <person name="Martin F."/>
            <person name="Silar P."/>
            <person name="Natvig D.O."/>
            <person name="Lalanne C."/>
            <person name="Gautier V."/>
            <person name="Ament-Velasquez S.L."/>
            <person name="Kruys A."/>
            <person name="Hutchinson M.I."/>
            <person name="Powell A.J."/>
            <person name="Barry K."/>
            <person name="Miller A.N."/>
            <person name="Grigoriev I.V."/>
            <person name="Debuchy R."/>
            <person name="Gladieux P."/>
            <person name="Hiltunen Thoren M."/>
            <person name="Johannesson H."/>
        </authorList>
    </citation>
    <scope>NUCLEOTIDE SEQUENCE</scope>
    <source>
        <strain evidence="7">PSN293</strain>
    </source>
</reference>
<dbReference type="GO" id="GO:0046486">
    <property type="term" value="P:glycerolipid metabolic process"/>
    <property type="evidence" value="ECO:0007669"/>
    <property type="project" value="UniProtKB-ARBA"/>
</dbReference>
<feature type="short sequence motif" description="GXGXXG" evidence="4">
    <location>
        <begin position="18"/>
        <end position="23"/>
    </location>
</feature>
<evidence type="ECO:0000256" key="3">
    <source>
        <dbReference type="ARBA" id="ARBA00023098"/>
    </source>
</evidence>
<evidence type="ECO:0000256" key="4">
    <source>
        <dbReference type="PROSITE-ProRule" id="PRU01161"/>
    </source>
</evidence>
<dbReference type="PANTHER" id="PTHR24185:SF1">
    <property type="entry name" value="CALCIUM-INDEPENDENT PHOSPHOLIPASE A2-GAMMA"/>
    <property type="match status" value="1"/>
</dbReference>
<dbReference type="InterPro" id="IPR002641">
    <property type="entry name" value="PNPLA_dom"/>
</dbReference>
<organism evidence="7 8">
    <name type="scientific">Rhypophila decipiens</name>
    <dbReference type="NCBI Taxonomy" id="261697"/>
    <lineage>
        <taxon>Eukaryota</taxon>
        <taxon>Fungi</taxon>
        <taxon>Dikarya</taxon>
        <taxon>Ascomycota</taxon>
        <taxon>Pezizomycotina</taxon>
        <taxon>Sordariomycetes</taxon>
        <taxon>Sordariomycetidae</taxon>
        <taxon>Sordariales</taxon>
        <taxon>Naviculisporaceae</taxon>
        <taxon>Rhypophila</taxon>
    </lineage>
</organism>
<keyword evidence="3 4" id="KW-0443">Lipid metabolism</keyword>
<feature type="short sequence motif" description="DGA/G" evidence="4">
    <location>
        <begin position="206"/>
        <end position="208"/>
    </location>
</feature>
<dbReference type="Gene3D" id="3.40.1090.10">
    <property type="entry name" value="Cytosolic phospholipase A2 catalytic domain"/>
    <property type="match status" value="1"/>
</dbReference>
<feature type="active site" description="Nucleophile" evidence="4">
    <location>
        <position position="58"/>
    </location>
</feature>
<evidence type="ECO:0000313" key="8">
    <source>
        <dbReference type="Proteomes" id="UP001301769"/>
    </source>
</evidence>
<keyword evidence="8" id="KW-1185">Reference proteome</keyword>
<dbReference type="AlphaFoldDB" id="A0AAN6XWK6"/>
<keyword evidence="2 4" id="KW-0442">Lipid degradation</keyword>
<name>A0AAN6XWK6_9PEZI</name>
<dbReference type="Pfam" id="PF01734">
    <property type="entry name" value="Patatin"/>
    <property type="match status" value="1"/>
</dbReference>
<feature type="compositionally biased region" description="Low complexity" evidence="5">
    <location>
        <begin position="686"/>
        <end position="706"/>
    </location>
</feature>
<dbReference type="GO" id="GO:0016020">
    <property type="term" value="C:membrane"/>
    <property type="evidence" value="ECO:0007669"/>
    <property type="project" value="TreeGrafter"/>
</dbReference>
<proteinExistence type="predicted"/>
<gene>
    <name evidence="7" type="ORF">QBC37DRAFT_297700</name>
</gene>
<dbReference type="EMBL" id="MU858266">
    <property type="protein sequence ID" value="KAK4207930.1"/>
    <property type="molecule type" value="Genomic_DNA"/>
</dbReference>
<dbReference type="PANTHER" id="PTHR24185">
    <property type="entry name" value="CALCIUM-INDEPENDENT PHOSPHOLIPASE A2-GAMMA"/>
    <property type="match status" value="1"/>
</dbReference>
<evidence type="ECO:0000256" key="1">
    <source>
        <dbReference type="ARBA" id="ARBA00022801"/>
    </source>
</evidence>
<dbReference type="PROSITE" id="PS51635">
    <property type="entry name" value="PNPLA"/>
    <property type="match status" value="1"/>
</dbReference>
<feature type="domain" description="PNPLA" evidence="6">
    <location>
        <begin position="14"/>
        <end position="219"/>
    </location>
</feature>
<dbReference type="GO" id="GO:0016042">
    <property type="term" value="P:lipid catabolic process"/>
    <property type="evidence" value="ECO:0007669"/>
    <property type="project" value="UniProtKB-UniRule"/>
</dbReference>
<accession>A0AAN6XWK6</accession>
<feature type="region of interest" description="Disordered" evidence="5">
    <location>
        <begin position="684"/>
        <end position="706"/>
    </location>
</feature>
<dbReference type="GO" id="GO:0047499">
    <property type="term" value="F:calcium-independent phospholipase A2 activity"/>
    <property type="evidence" value="ECO:0007669"/>
    <property type="project" value="TreeGrafter"/>
</dbReference>
<feature type="short sequence motif" description="GXSXG" evidence="4">
    <location>
        <begin position="56"/>
        <end position="60"/>
    </location>
</feature>
<dbReference type="SUPFAM" id="SSF52151">
    <property type="entry name" value="FabD/lysophospholipase-like"/>
    <property type="match status" value="1"/>
</dbReference>
<evidence type="ECO:0000313" key="7">
    <source>
        <dbReference type="EMBL" id="KAK4207930.1"/>
    </source>
</evidence>
<protein>
    <submittedName>
        <fullName evidence="7">Acyl transferase/acyl hydrolase/lysophospholipase</fullName>
    </submittedName>
</protein>
<dbReference type="Pfam" id="PF24476">
    <property type="entry name" value="DUF7580"/>
    <property type="match status" value="1"/>
</dbReference>
<dbReference type="GO" id="GO:0019369">
    <property type="term" value="P:arachidonate metabolic process"/>
    <property type="evidence" value="ECO:0007669"/>
    <property type="project" value="TreeGrafter"/>
</dbReference>
<dbReference type="InterPro" id="IPR056002">
    <property type="entry name" value="DUF7580"/>
</dbReference>
<reference evidence="7" key="2">
    <citation type="submission" date="2023-05" db="EMBL/GenBank/DDBJ databases">
        <authorList>
            <consortium name="Lawrence Berkeley National Laboratory"/>
            <person name="Steindorff A."/>
            <person name="Hensen N."/>
            <person name="Bonometti L."/>
            <person name="Westerberg I."/>
            <person name="Brannstrom I.O."/>
            <person name="Guillou S."/>
            <person name="Cros-Aarteil S."/>
            <person name="Calhoun S."/>
            <person name="Haridas S."/>
            <person name="Kuo A."/>
            <person name="Mondo S."/>
            <person name="Pangilinan J."/>
            <person name="Riley R."/>
            <person name="Labutti K."/>
            <person name="Andreopoulos B."/>
            <person name="Lipzen A."/>
            <person name="Chen C."/>
            <person name="Yanf M."/>
            <person name="Daum C."/>
            <person name="Ng V."/>
            <person name="Clum A."/>
            <person name="Ohm R."/>
            <person name="Martin F."/>
            <person name="Silar P."/>
            <person name="Natvig D."/>
            <person name="Lalanne C."/>
            <person name="Gautier V."/>
            <person name="Ament-Velasquez S.L."/>
            <person name="Kruys A."/>
            <person name="Hutchinson M.I."/>
            <person name="Powell A.J."/>
            <person name="Barry K."/>
            <person name="Miller A.N."/>
            <person name="Grigoriev I.V."/>
            <person name="Debuchy R."/>
            <person name="Gladieux P."/>
            <person name="Thoren M.H."/>
            <person name="Johannesson H."/>
        </authorList>
    </citation>
    <scope>NUCLEOTIDE SEQUENCE</scope>
    <source>
        <strain evidence="7">PSN293</strain>
    </source>
</reference>
<evidence type="ECO:0000256" key="5">
    <source>
        <dbReference type="SAM" id="MobiDB-lite"/>
    </source>
</evidence>
<feature type="active site" description="Proton acceptor" evidence="4">
    <location>
        <position position="206"/>
    </location>
</feature>
<sequence>MAGDTLNSPPLRILSLDGGGVKGFTSLLLLQSIFQSIESQTGQQVHPYEYFDLIAGTSTGGLIAILLGRLRMSIEDSIDAYKVLSPKIFKKKWWSDMSLLKVLGSEMNRTWFQGRNLQDAVCSLLSDKGLDPETRLVESEDPHCKVFVYAVDAHSSNVRLLRSYKSTTPGQVKYDCSLWEAARAATAAPLFFEPITFQKGDFTFVDGAVRANNPVEEAMNEARSLWPGREVACLVSLGTAISVQRGFHPSKTRLHAVLASLAKIATDANAKHIAFQNGGQGRELSRQQRYFRFSVAQGPSGIEMSDFEKLPLMQSMTIQYTTEVSREIEECARRLFLGHGDTNSKSAILSFVQKHGTGQVDYLDKATAGDLDLTEPEHVARLHGGTAIIVRIALILSAYNQVLHVEKPPTGRPRAVSLLREQLLTQRTLFQTQCHLLLSSALLQDDTTILHNFVFSIDREATQMLQGFQCTDKHIISLTCMARASDIQKTLSHYEDQMTKLRTEFREGNIGVAKSLIPGIHGRNLELHTIVLAGNKLSTLGKTIFQPDDVTVTEAKLAEVRNANMASKELQAACQSLWSCQRHSSHSANIKLSTRSKSVSVEDGLLFELVVTDSEPKSCEEPICLEVDCVRDTEGKFTERLSKYSPNSYGYSLPRENSHAIRLQGRHGEGSAAPKERRVVFEDETPSFQPTQQQQQPSTTNPSTSSIGPLCAFVSSALDSGGVGMPGAVIEAVDPATFSLRLRRLDKSGTRIHTLHSLPCPWRVQNVGSIPFANKVEKMKLAVALADMVLTHHSTPWLEEGQFSSGNVSFWDPTSSQRSLETPFLCYQHNLQSGSNAAKGKLQNLDPRAKNMTLFALGIMLLELEFEMSIEPLVERAGTQSQDGAHPADGFQAVRDLAGTEMGTVYGRIVRICLDCDFGLGLREYSMKDVMLQRRYYIQVISEFEKLLPRWQKIYE</sequence>
<dbReference type="Proteomes" id="UP001301769">
    <property type="component" value="Unassembled WGS sequence"/>
</dbReference>
<dbReference type="InterPro" id="IPR016035">
    <property type="entry name" value="Acyl_Trfase/lysoPLipase"/>
</dbReference>
<dbReference type="GO" id="GO:0016740">
    <property type="term" value="F:transferase activity"/>
    <property type="evidence" value="ECO:0007669"/>
    <property type="project" value="UniProtKB-KW"/>
</dbReference>
<comment type="caution">
    <text evidence="7">The sequence shown here is derived from an EMBL/GenBank/DDBJ whole genome shotgun (WGS) entry which is preliminary data.</text>
</comment>
<evidence type="ECO:0000259" key="6">
    <source>
        <dbReference type="PROSITE" id="PS51635"/>
    </source>
</evidence>